<dbReference type="GO" id="GO:0005737">
    <property type="term" value="C:cytoplasm"/>
    <property type="evidence" value="ECO:0007669"/>
    <property type="project" value="TreeGrafter"/>
</dbReference>
<dbReference type="FunFam" id="3.30.200.20:FF:000387">
    <property type="entry name" value="Serine/threonine-protein kinase STE11"/>
    <property type="match status" value="1"/>
</dbReference>
<keyword evidence="5 11" id="KW-0418">Kinase</keyword>
<comment type="catalytic activity">
    <reaction evidence="7">
        <text>L-threonyl-[protein] + ATP = O-phospho-L-threonyl-[protein] + ADP + H(+)</text>
        <dbReference type="Rhea" id="RHEA:46608"/>
        <dbReference type="Rhea" id="RHEA-COMP:11060"/>
        <dbReference type="Rhea" id="RHEA-COMP:11605"/>
        <dbReference type="ChEBI" id="CHEBI:15378"/>
        <dbReference type="ChEBI" id="CHEBI:30013"/>
        <dbReference type="ChEBI" id="CHEBI:30616"/>
        <dbReference type="ChEBI" id="CHEBI:61977"/>
        <dbReference type="ChEBI" id="CHEBI:456216"/>
        <dbReference type="EC" id="2.7.11.25"/>
    </reaction>
</comment>
<evidence type="ECO:0000313" key="11">
    <source>
        <dbReference type="EMBL" id="KAK7860498.1"/>
    </source>
</evidence>
<comment type="catalytic activity">
    <reaction evidence="8">
        <text>L-seryl-[protein] + ATP = O-phospho-L-seryl-[protein] + ADP + H(+)</text>
        <dbReference type="Rhea" id="RHEA:17989"/>
        <dbReference type="Rhea" id="RHEA-COMP:9863"/>
        <dbReference type="Rhea" id="RHEA-COMP:11604"/>
        <dbReference type="ChEBI" id="CHEBI:15378"/>
        <dbReference type="ChEBI" id="CHEBI:29999"/>
        <dbReference type="ChEBI" id="CHEBI:30616"/>
        <dbReference type="ChEBI" id="CHEBI:83421"/>
        <dbReference type="ChEBI" id="CHEBI:456216"/>
        <dbReference type="EC" id="2.7.11.25"/>
    </reaction>
</comment>
<dbReference type="SUPFAM" id="SSF56112">
    <property type="entry name" value="Protein kinase-like (PK-like)"/>
    <property type="match status" value="1"/>
</dbReference>
<dbReference type="PROSITE" id="PS00107">
    <property type="entry name" value="PROTEIN_KINASE_ATP"/>
    <property type="match status" value="1"/>
</dbReference>
<dbReference type="InterPro" id="IPR000719">
    <property type="entry name" value="Prot_kinase_dom"/>
</dbReference>
<reference evidence="11" key="1">
    <citation type="submission" date="2017-12" db="EMBL/GenBank/DDBJ databases">
        <authorList>
            <person name="Barbosa P."/>
            <person name="Usie A."/>
            <person name="Ramos A.M."/>
        </authorList>
    </citation>
    <scope>NUCLEOTIDE SEQUENCE</scope>
    <source>
        <strain evidence="11">HL8</strain>
        <tissue evidence="11">Leaves</tissue>
    </source>
</reference>
<reference evidence="11" key="3">
    <citation type="submission" date="2023-07" db="EMBL/GenBank/DDBJ databases">
        <title>An improved reference 1 genome and first organelle genomes of Quercus suber.</title>
        <authorList>
            <consortium name="Genosuber Consortium"/>
            <person name="Usie A."/>
            <person name="Serra O."/>
            <person name="Barros P."/>
        </authorList>
    </citation>
    <scope>NUCLEOTIDE SEQUENCE</scope>
    <source>
        <strain evidence="11">HL8</strain>
        <tissue evidence="11">Leaves</tissue>
    </source>
</reference>
<comment type="caution">
    <text evidence="11">The sequence shown here is derived from an EMBL/GenBank/DDBJ whole genome shotgun (WGS) entry which is preliminary data.</text>
</comment>
<dbReference type="InterPro" id="IPR050538">
    <property type="entry name" value="MAP_kinase_kinase_kinase"/>
</dbReference>
<evidence type="ECO:0000256" key="1">
    <source>
        <dbReference type="ARBA" id="ARBA00006529"/>
    </source>
</evidence>
<dbReference type="InterPro" id="IPR011009">
    <property type="entry name" value="Kinase-like_dom_sf"/>
</dbReference>
<dbReference type="EC" id="2.7.11.25" evidence="2"/>
<accession>A0AAW0MB60</accession>
<dbReference type="EMBL" id="PKMF04000006">
    <property type="protein sequence ID" value="KAK7860498.1"/>
    <property type="molecule type" value="Genomic_DNA"/>
</dbReference>
<dbReference type="SMART" id="SM00220">
    <property type="entry name" value="S_TKc"/>
    <property type="match status" value="1"/>
</dbReference>
<dbReference type="InterPro" id="IPR017441">
    <property type="entry name" value="Protein_kinase_ATP_BS"/>
</dbReference>
<dbReference type="PROSITE" id="PS00108">
    <property type="entry name" value="PROTEIN_KINASE_ST"/>
    <property type="match status" value="1"/>
</dbReference>
<dbReference type="GO" id="GO:0004709">
    <property type="term" value="F:MAP kinase kinase kinase activity"/>
    <property type="evidence" value="ECO:0007669"/>
    <property type="project" value="UniProtKB-EC"/>
</dbReference>
<keyword evidence="4 9" id="KW-0547">Nucleotide-binding</keyword>
<keyword evidence="3" id="KW-0808">Transferase</keyword>
<evidence type="ECO:0000256" key="6">
    <source>
        <dbReference type="ARBA" id="ARBA00022840"/>
    </source>
</evidence>
<evidence type="ECO:0000259" key="10">
    <source>
        <dbReference type="PROSITE" id="PS50011"/>
    </source>
</evidence>
<organism evidence="11">
    <name type="scientific">Quercus suber</name>
    <name type="common">Cork oak</name>
    <dbReference type="NCBI Taxonomy" id="58331"/>
    <lineage>
        <taxon>Eukaryota</taxon>
        <taxon>Viridiplantae</taxon>
        <taxon>Streptophyta</taxon>
        <taxon>Embryophyta</taxon>
        <taxon>Tracheophyta</taxon>
        <taxon>Spermatophyta</taxon>
        <taxon>Magnoliopsida</taxon>
        <taxon>eudicotyledons</taxon>
        <taxon>Gunneridae</taxon>
        <taxon>Pentapetalae</taxon>
        <taxon>rosids</taxon>
        <taxon>fabids</taxon>
        <taxon>Fagales</taxon>
        <taxon>Fagaceae</taxon>
        <taxon>Quercus</taxon>
    </lineage>
</organism>
<dbReference type="Pfam" id="PF00069">
    <property type="entry name" value="Pkinase"/>
    <property type="match status" value="1"/>
</dbReference>
<evidence type="ECO:0000256" key="8">
    <source>
        <dbReference type="ARBA" id="ARBA00048329"/>
    </source>
</evidence>
<evidence type="ECO:0000256" key="2">
    <source>
        <dbReference type="ARBA" id="ARBA00012406"/>
    </source>
</evidence>
<feature type="binding site" evidence="9">
    <location>
        <position position="101"/>
    </location>
    <ligand>
        <name>ATP</name>
        <dbReference type="ChEBI" id="CHEBI:30616"/>
    </ligand>
</feature>
<evidence type="ECO:0000256" key="3">
    <source>
        <dbReference type="ARBA" id="ARBA00022679"/>
    </source>
</evidence>
<name>A0AAW0MB60_QUESU</name>
<dbReference type="GO" id="GO:0005524">
    <property type="term" value="F:ATP binding"/>
    <property type="evidence" value="ECO:0007669"/>
    <property type="project" value="UniProtKB-UniRule"/>
</dbReference>
<dbReference type="AlphaFoldDB" id="A0AAW0MB60"/>
<dbReference type="Gene3D" id="3.30.200.20">
    <property type="entry name" value="Phosphorylase Kinase, domain 1"/>
    <property type="match status" value="1"/>
</dbReference>
<sequence length="787" mass="87208">MQGILGSVRQSLVFRTAGGGGGDDGGVGGSFGGFVEKIGSSIRKSRIGLFSKSPVRALPPVPKSDDAPPIRWRRGELIGCGAFGRVYMGMNLDSGELLAVKQVSITTNSASKEKTQAHIRELEEEVKLLKNLSHPNIVRYLGTAREHDSLNILLEFVPGGSISSLLGKFGSFPESVSDFYLVIFKDSGVYFAYVVRKSFATQVIRMYTKQLLLGLEYLHKNGIMHRDIKGANILVDNKGCIKLADFGASKQVVELATINGAKSMKGTPYWMAPEVILQTGHSFSADIWSVGCTVIEMATGKPPWSQQYQEVAALFHIGTTKSHPPIPEHLSAEAKDFLLKCLQKYIHCFCFSSTIMEPDLRHVASDLLQHPFVTGDYWESHPISTSVRESVSNIVTPGMNLKNSLNHVIRRSACTGLKDVCEMDSLRISTVYPQNSLNLNVRSWGLSNPDDDMCQIDDKDDLMVGASVKLKSIIVSDDLNKSFNPMCEPTDDWPCKFDGSLESERSGIDLSPGQTIQNAAGSPGVPGKGENDFTFLCGPTGAEDDDEVTESKIRAFLDEKALDLKKLQTPLYEFYSTMNAAGPPGAVQMAQSENALNILNLPPKSRSPNRTPTRRLSVVHSTNNARPGNHAKNESNASGLHDRALQEIQPPQQSEWKELLLDAQKESFNPRFCVFFYLMFPYRIVLSHYVTGDWKCFTCSDSFSERQRKWKEELDEELKRNRGKFTFSAYDLNLNCSLFYVSVGPTDLEDHSREMMRQAGAGGKTSSPNNCILTRQRERLRFAFSGK</sequence>
<protein>
    <recommendedName>
        <fullName evidence="2">mitogen-activated protein kinase kinase kinase</fullName>
        <ecNumber evidence="2">2.7.11.25</ecNumber>
    </recommendedName>
</protein>
<evidence type="ECO:0000256" key="7">
    <source>
        <dbReference type="ARBA" id="ARBA00047559"/>
    </source>
</evidence>
<dbReference type="PANTHER" id="PTHR48016">
    <property type="entry name" value="MAP KINASE KINASE KINASE SSK2-RELATED-RELATED"/>
    <property type="match status" value="1"/>
</dbReference>
<proteinExistence type="inferred from homology"/>
<dbReference type="Gene3D" id="1.10.510.10">
    <property type="entry name" value="Transferase(Phosphotransferase) domain 1"/>
    <property type="match status" value="1"/>
</dbReference>
<keyword evidence="6 9" id="KW-0067">ATP-binding</keyword>
<evidence type="ECO:0000256" key="5">
    <source>
        <dbReference type="ARBA" id="ARBA00022777"/>
    </source>
</evidence>
<reference evidence="11" key="2">
    <citation type="journal article" date="2018" name="Sci. Data">
        <title>The draft genome sequence of cork oak.</title>
        <authorList>
            <person name="Ramos A.M."/>
            <person name="Usie A."/>
            <person name="Barbosa P."/>
            <person name="Barros P.M."/>
            <person name="Capote T."/>
            <person name="Chaves I."/>
            <person name="Simoes F."/>
            <person name="Abreu I."/>
            <person name="Carrasquinho I."/>
            <person name="Faro C."/>
            <person name="Guimaraes J.B."/>
            <person name="Mendonca D."/>
            <person name="Nobrega F."/>
            <person name="Rodrigues L."/>
            <person name="Saibo N.J.M."/>
            <person name="Varela M.C."/>
            <person name="Egas C."/>
            <person name="Matos J."/>
            <person name="Miguel C.M."/>
            <person name="Oliveira M.M."/>
            <person name="Ricardo C.P."/>
            <person name="Goncalves S."/>
        </authorList>
    </citation>
    <scope>NUCLEOTIDE SEQUENCE [LARGE SCALE GENOMIC DNA]</scope>
    <source>
        <strain evidence="11">HL8</strain>
    </source>
</reference>
<evidence type="ECO:0000256" key="4">
    <source>
        <dbReference type="ARBA" id="ARBA00022741"/>
    </source>
</evidence>
<feature type="domain" description="Protein kinase" evidence="10">
    <location>
        <begin position="72"/>
        <end position="373"/>
    </location>
</feature>
<dbReference type="PANTHER" id="PTHR48016:SF56">
    <property type="entry name" value="MAPKK KINASE"/>
    <property type="match status" value="1"/>
</dbReference>
<evidence type="ECO:0000256" key="9">
    <source>
        <dbReference type="PROSITE-ProRule" id="PRU10141"/>
    </source>
</evidence>
<comment type="similarity">
    <text evidence="1">Belongs to the protein kinase superfamily. STE Ser/Thr protein kinase family. MAP kinase kinase kinase subfamily.</text>
</comment>
<dbReference type="CDD" id="cd06606">
    <property type="entry name" value="STKc_MAPKKK"/>
    <property type="match status" value="1"/>
</dbReference>
<dbReference type="PROSITE" id="PS50011">
    <property type="entry name" value="PROTEIN_KINASE_DOM"/>
    <property type="match status" value="1"/>
</dbReference>
<dbReference type="InterPro" id="IPR008271">
    <property type="entry name" value="Ser/Thr_kinase_AS"/>
</dbReference>
<gene>
    <name evidence="11" type="primary">NPK1_0</name>
    <name evidence="11" type="ORF">CFP56_036774</name>
</gene>